<evidence type="ECO:0000313" key="1">
    <source>
        <dbReference type="EMBL" id="CAH1429383.1"/>
    </source>
</evidence>
<name>A0AAU9MNF3_9ASTR</name>
<evidence type="ECO:0000313" key="2">
    <source>
        <dbReference type="Proteomes" id="UP001157418"/>
    </source>
</evidence>
<dbReference type="PANTHER" id="PTHR32278">
    <property type="entry name" value="F-BOX DOMAIN-CONTAINING PROTEIN"/>
    <property type="match status" value="1"/>
</dbReference>
<comment type="caution">
    <text evidence="1">The sequence shown here is derived from an EMBL/GenBank/DDBJ whole genome shotgun (WGS) entry which is preliminary data.</text>
</comment>
<reference evidence="1 2" key="1">
    <citation type="submission" date="2022-01" db="EMBL/GenBank/DDBJ databases">
        <authorList>
            <person name="Xiong W."/>
            <person name="Schranz E."/>
        </authorList>
    </citation>
    <scope>NUCLEOTIDE SEQUENCE [LARGE SCALE GENOMIC DNA]</scope>
</reference>
<dbReference type="EMBL" id="CAKMRJ010002720">
    <property type="protein sequence ID" value="CAH1429383.1"/>
    <property type="molecule type" value="Genomic_DNA"/>
</dbReference>
<protein>
    <submittedName>
        <fullName evidence="1">Uncharacterized protein</fullName>
    </submittedName>
</protein>
<dbReference type="PANTHER" id="PTHR32278:SF149">
    <property type="entry name" value="PHLOEM PROTEIN"/>
    <property type="match status" value="1"/>
</dbReference>
<dbReference type="Proteomes" id="UP001157418">
    <property type="component" value="Unassembled WGS sequence"/>
</dbReference>
<proteinExistence type="predicted"/>
<dbReference type="AlphaFoldDB" id="A0AAU9MNF3"/>
<dbReference type="InterPro" id="IPR025886">
    <property type="entry name" value="PP2-like"/>
</dbReference>
<keyword evidence="2" id="KW-1185">Reference proteome</keyword>
<organism evidence="1 2">
    <name type="scientific">Lactuca virosa</name>
    <dbReference type="NCBI Taxonomy" id="75947"/>
    <lineage>
        <taxon>Eukaryota</taxon>
        <taxon>Viridiplantae</taxon>
        <taxon>Streptophyta</taxon>
        <taxon>Embryophyta</taxon>
        <taxon>Tracheophyta</taxon>
        <taxon>Spermatophyta</taxon>
        <taxon>Magnoliopsida</taxon>
        <taxon>eudicotyledons</taxon>
        <taxon>Gunneridae</taxon>
        <taxon>Pentapetalae</taxon>
        <taxon>asterids</taxon>
        <taxon>campanulids</taxon>
        <taxon>Asterales</taxon>
        <taxon>Asteraceae</taxon>
        <taxon>Cichorioideae</taxon>
        <taxon>Cichorieae</taxon>
        <taxon>Lactucinae</taxon>
        <taxon>Lactuca</taxon>
    </lineage>
</organism>
<dbReference type="Pfam" id="PF14299">
    <property type="entry name" value="PP2"/>
    <property type="match status" value="1"/>
</dbReference>
<sequence>MTKLFSLNDVNKQKHYMLSAKDALYQSSDVKFFDPIPSTQSRFQNAIELQRQQMFHIKCKIESQRLSADTKYSCYLVFKLSKKCHGLHCPVIVRDLLQQRQNKEKGIVYFRSPSPCNVNDTDRVPVEREDGWREINVWKFNSSNKLRDDCVSINLKLISYEGTMSGLIISSLEFRPM</sequence>
<accession>A0AAU9MNF3</accession>
<gene>
    <name evidence="1" type="ORF">LVIROSA_LOCUS16246</name>
</gene>